<dbReference type="EMBL" id="CYTW01000002">
    <property type="protein sequence ID" value="CUK02049.1"/>
    <property type="molecule type" value="Genomic_DNA"/>
</dbReference>
<gene>
    <name evidence="1" type="ORF">PH7735_02526</name>
</gene>
<reference evidence="2" key="1">
    <citation type="submission" date="2015-09" db="EMBL/GenBank/DDBJ databases">
        <authorList>
            <person name="Rodrigo-Torres Lidia"/>
            <person name="Arahal R.David."/>
        </authorList>
    </citation>
    <scope>NUCLEOTIDE SEQUENCE [LARGE SCALE GENOMIC DNA]</scope>
    <source>
        <strain evidence="2">CECT 7735</strain>
    </source>
</reference>
<protein>
    <submittedName>
        <fullName evidence="1">Uncharacterized protein</fullName>
    </submittedName>
</protein>
<evidence type="ECO:0000313" key="2">
    <source>
        <dbReference type="Proteomes" id="UP000051870"/>
    </source>
</evidence>
<dbReference type="Proteomes" id="UP000051870">
    <property type="component" value="Unassembled WGS sequence"/>
</dbReference>
<organism evidence="1 2">
    <name type="scientific">Shimia thalassica</name>
    <dbReference type="NCBI Taxonomy" id="1715693"/>
    <lineage>
        <taxon>Bacteria</taxon>
        <taxon>Pseudomonadati</taxon>
        <taxon>Pseudomonadota</taxon>
        <taxon>Alphaproteobacteria</taxon>
        <taxon>Rhodobacterales</taxon>
        <taxon>Roseobacteraceae</taxon>
    </lineage>
</organism>
<keyword evidence="2" id="KW-1185">Reference proteome</keyword>
<sequence length="30" mass="3603">MRKLIKTINRLRKKMALTPEQADKIRFPCC</sequence>
<accession>A0A0P1IAM7</accession>
<proteinExistence type="predicted"/>
<name>A0A0P1IAM7_9RHOB</name>
<evidence type="ECO:0000313" key="1">
    <source>
        <dbReference type="EMBL" id="CUK02049.1"/>
    </source>
</evidence>
<dbReference type="AlphaFoldDB" id="A0A0P1IAM7"/>